<name>A0A0B7B1H2_9EUPU</name>
<dbReference type="EMBL" id="HACG01039867">
    <property type="protein sequence ID" value="CEK86732.1"/>
    <property type="molecule type" value="Transcribed_RNA"/>
</dbReference>
<organism evidence="1">
    <name type="scientific">Arion vulgaris</name>
    <dbReference type="NCBI Taxonomy" id="1028688"/>
    <lineage>
        <taxon>Eukaryota</taxon>
        <taxon>Metazoa</taxon>
        <taxon>Spiralia</taxon>
        <taxon>Lophotrochozoa</taxon>
        <taxon>Mollusca</taxon>
        <taxon>Gastropoda</taxon>
        <taxon>Heterobranchia</taxon>
        <taxon>Euthyneura</taxon>
        <taxon>Panpulmonata</taxon>
        <taxon>Eupulmonata</taxon>
        <taxon>Stylommatophora</taxon>
        <taxon>Helicina</taxon>
        <taxon>Arionoidea</taxon>
        <taxon>Arionidae</taxon>
        <taxon>Arion</taxon>
    </lineage>
</organism>
<proteinExistence type="predicted"/>
<protein>
    <submittedName>
        <fullName evidence="1">Uncharacterized protein</fullName>
    </submittedName>
</protein>
<sequence length="114" mass="12878">MSLWRMETSIDDIHSFRNLPFWIYRSKMSCLNDSSCQQEVLIGAPYFVLKISRTGSCLRPQVIKEGVCVWKSGGYFDDKWIGQSEQLSFCRAGLVVNSVLCIDGDGLVMNAVCQ</sequence>
<gene>
    <name evidence="1" type="primary">ORF155417</name>
</gene>
<accession>A0A0B7B1H2</accession>
<reference evidence="1" key="1">
    <citation type="submission" date="2014-12" db="EMBL/GenBank/DDBJ databases">
        <title>Insight into the proteome of Arion vulgaris.</title>
        <authorList>
            <person name="Aradska J."/>
            <person name="Bulat T."/>
            <person name="Smidak R."/>
            <person name="Sarate P."/>
            <person name="Gangsoo J."/>
            <person name="Sialana F."/>
            <person name="Bilban M."/>
            <person name="Lubec G."/>
        </authorList>
    </citation>
    <scope>NUCLEOTIDE SEQUENCE</scope>
    <source>
        <tissue evidence="1">Skin</tissue>
    </source>
</reference>
<evidence type="ECO:0000313" key="1">
    <source>
        <dbReference type="EMBL" id="CEK86732.1"/>
    </source>
</evidence>
<dbReference type="AlphaFoldDB" id="A0A0B7B1H2"/>